<dbReference type="InterPro" id="IPR036864">
    <property type="entry name" value="Zn2-C6_fun-type_DNA-bd_sf"/>
</dbReference>
<dbReference type="EMBL" id="JAGTJQ010000007">
    <property type="protein sequence ID" value="KAH7027251.1"/>
    <property type="molecule type" value="Genomic_DNA"/>
</dbReference>
<dbReference type="SMART" id="SM00066">
    <property type="entry name" value="GAL4"/>
    <property type="match status" value="1"/>
</dbReference>
<dbReference type="Pfam" id="PF04082">
    <property type="entry name" value="Fungal_trans"/>
    <property type="match status" value="1"/>
</dbReference>
<dbReference type="GO" id="GO:0006351">
    <property type="term" value="P:DNA-templated transcription"/>
    <property type="evidence" value="ECO:0007669"/>
    <property type="project" value="InterPro"/>
</dbReference>
<keyword evidence="3" id="KW-0862">Zinc</keyword>
<dbReference type="PROSITE" id="PS50048">
    <property type="entry name" value="ZN2_CY6_FUNGAL_2"/>
    <property type="match status" value="1"/>
</dbReference>
<evidence type="ECO:0000256" key="3">
    <source>
        <dbReference type="ARBA" id="ARBA00022833"/>
    </source>
</evidence>
<dbReference type="Proteomes" id="UP000756346">
    <property type="component" value="Unassembled WGS sequence"/>
</dbReference>
<dbReference type="InterPro" id="IPR007219">
    <property type="entry name" value="XnlR_reg_dom"/>
</dbReference>
<comment type="caution">
    <text evidence="10">The sequence shown here is derived from an EMBL/GenBank/DDBJ whole genome shotgun (WGS) entry which is preliminary data.</text>
</comment>
<keyword evidence="7" id="KW-0539">Nucleus</keyword>
<dbReference type="AlphaFoldDB" id="A0A9P9BN15"/>
<dbReference type="PROSITE" id="PS00463">
    <property type="entry name" value="ZN2_CY6_FUNGAL_1"/>
    <property type="match status" value="1"/>
</dbReference>
<keyword evidence="6" id="KW-0804">Transcription</keyword>
<evidence type="ECO:0000256" key="8">
    <source>
        <dbReference type="SAM" id="MobiDB-lite"/>
    </source>
</evidence>
<feature type="region of interest" description="Disordered" evidence="8">
    <location>
        <begin position="1"/>
        <end position="28"/>
    </location>
</feature>
<keyword evidence="11" id="KW-1185">Reference proteome</keyword>
<dbReference type="PANTHER" id="PTHR47782">
    <property type="entry name" value="ZN(II)2CYS6 TRANSCRIPTION FACTOR (EUROFUNG)-RELATED"/>
    <property type="match status" value="1"/>
</dbReference>
<dbReference type="PANTHER" id="PTHR47782:SF12">
    <property type="entry name" value="ZN(II)2CYS6 TRANSCRIPTION FACTOR (EUROFUNG)"/>
    <property type="match status" value="1"/>
</dbReference>
<keyword evidence="5" id="KW-0238">DNA-binding</keyword>
<organism evidence="10 11">
    <name type="scientific">Microdochium trichocladiopsis</name>
    <dbReference type="NCBI Taxonomy" id="1682393"/>
    <lineage>
        <taxon>Eukaryota</taxon>
        <taxon>Fungi</taxon>
        <taxon>Dikarya</taxon>
        <taxon>Ascomycota</taxon>
        <taxon>Pezizomycotina</taxon>
        <taxon>Sordariomycetes</taxon>
        <taxon>Xylariomycetidae</taxon>
        <taxon>Xylariales</taxon>
        <taxon>Microdochiaceae</taxon>
        <taxon>Microdochium</taxon>
    </lineage>
</organism>
<dbReference type="GeneID" id="70191522"/>
<feature type="compositionally biased region" description="Acidic residues" evidence="8">
    <location>
        <begin position="123"/>
        <end position="132"/>
    </location>
</feature>
<evidence type="ECO:0000256" key="4">
    <source>
        <dbReference type="ARBA" id="ARBA00023015"/>
    </source>
</evidence>
<dbReference type="InterPro" id="IPR001138">
    <property type="entry name" value="Zn2Cys6_DnaBD"/>
</dbReference>
<evidence type="ECO:0000256" key="2">
    <source>
        <dbReference type="ARBA" id="ARBA00022723"/>
    </source>
</evidence>
<accession>A0A9P9BN15</accession>
<reference evidence="10" key="1">
    <citation type="journal article" date="2021" name="Nat. Commun.">
        <title>Genetic determinants of endophytism in the Arabidopsis root mycobiome.</title>
        <authorList>
            <person name="Mesny F."/>
            <person name="Miyauchi S."/>
            <person name="Thiergart T."/>
            <person name="Pickel B."/>
            <person name="Atanasova L."/>
            <person name="Karlsson M."/>
            <person name="Huettel B."/>
            <person name="Barry K.W."/>
            <person name="Haridas S."/>
            <person name="Chen C."/>
            <person name="Bauer D."/>
            <person name="Andreopoulos W."/>
            <person name="Pangilinan J."/>
            <person name="LaButti K."/>
            <person name="Riley R."/>
            <person name="Lipzen A."/>
            <person name="Clum A."/>
            <person name="Drula E."/>
            <person name="Henrissat B."/>
            <person name="Kohler A."/>
            <person name="Grigoriev I.V."/>
            <person name="Martin F.M."/>
            <person name="Hacquard S."/>
        </authorList>
    </citation>
    <scope>NUCLEOTIDE SEQUENCE</scope>
    <source>
        <strain evidence="10">MPI-CAGE-CH-0230</strain>
    </source>
</reference>
<evidence type="ECO:0000259" key="9">
    <source>
        <dbReference type="PROSITE" id="PS50048"/>
    </source>
</evidence>
<dbReference type="Pfam" id="PF00172">
    <property type="entry name" value="Zn_clus"/>
    <property type="match status" value="1"/>
</dbReference>
<evidence type="ECO:0000313" key="11">
    <source>
        <dbReference type="Proteomes" id="UP000756346"/>
    </source>
</evidence>
<keyword evidence="2" id="KW-0479">Metal-binding</keyword>
<dbReference type="CDD" id="cd12148">
    <property type="entry name" value="fungal_TF_MHR"/>
    <property type="match status" value="1"/>
</dbReference>
<dbReference type="InterPro" id="IPR052202">
    <property type="entry name" value="Yeast_MetPath_Reg"/>
</dbReference>
<comment type="subcellular location">
    <subcellularLocation>
        <location evidence="1">Nucleus</location>
    </subcellularLocation>
</comment>
<feature type="region of interest" description="Disordered" evidence="8">
    <location>
        <begin position="98"/>
        <end position="133"/>
    </location>
</feature>
<dbReference type="GO" id="GO:0043565">
    <property type="term" value="F:sequence-specific DNA binding"/>
    <property type="evidence" value="ECO:0007669"/>
    <property type="project" value="TreeGrafter"/>
</dbReference>
<evidence type="ECO:0000256" key="1">
    <source>
        <dbReference type="ARBA" id="ARBA00004123"/>
    </source>
</evidence>
<dbReference type="SUPFAM" id="SSF57701">
    <property type="entry name" value="Zn2/Cys6 DNA-binding domain"/>
    <property type="match status" value="1"/>
</dbReference>
<dbReference type="RefSeq" id="XP_046010050.1">
    <property type="nucleotide sequence ID" value="XM_046161976.1"/>
</dbReference>
<gene>
    <name evidence="10" type="ORF">B0I36DRAFT_412662</name>
</gene>
<dbReference type="CDD" id="cd00067">
    <property type="entry name" value="GAL4"/>
    <property type="match status" value="1"/>
</dbReference>
<dbReference type="GO" id="GO:0045944">
    <property type="term" value="P:positive regulation of transcription by RNA polymerase II"/>
    <property type="evidence" value="ECO:0007669"/>
    <property type="project" value="TreeGrafter"/>
</dbReference>
<sequence>MSSTADRKVPDWASALPQDDDSRPGKRSRVALACQRCKTRKQKCNGTNPCAKCEALDLPCEYVVPQKPMPFGKNQYIKSLERRVAELETLLSTHGLAEPSKDHWVPSSKASDKASSQYADDTPNTDELDPEWQDGGNVTAIFRNLALDVNGQAYTGSASHFTMGKLLGSLMRSQPRRASTFSVVQSVHGSRHGSVAMTSPETSINHLDPAASARTTINFSDMPEEVAERLLRGYWKHIGTRFPVLYSRWLSEVHVKSRRQQLTGVHEIAILHLVYAGAGRFLETAGETGPFHPQRHLASALEHMDEILGAGADRRSVATLVLLAVCCLRDPSGPGAWAYIRLATTIAIELGLHRDCEVKGRTKLQTELDRRLFWAIYAFDRQISIPLGRPFSISDQEIDVPLPLDVDESTTAEELEARAVSSSTYQAPRISTSLSSFIQLVRLRRIESAIHNTVYRVDSDNANVEDEVIEDLLERLEQWRELVPQDASGKRDQSHLDAIPYDGFELYMVHYFKSKRLLLYPQLAKTPVNLKFLKECATSCSGVCGAYKRIHQAMAVGYSLMALQTVFMAAEIFDLTTSNGIHDCSVVLFVIAERVPAARRYRNVFEVIRQQVMDLLSDTNNPPRPRMSLSAGQAGELAASTEAFAVDQTFEGNNIGLAQFSHIISDLSRNVQPEASTMAADPFNTMPDEYAMSQSGMFDYNNVGFGVSPSDPSTDSLAAWFAAAHSTGNNRPR</sequence>
<name>A0A9P9BN15_9PEZI</name>
<dbReference type="GO" id="GO:0005634">
    <property type="term" value="C:nucleus"/>
    <property type="evidence" value="ECO:0007669"/>
    <property type="project" value="UniProtKB-SubCell"/>
</dbReference>
<dbReference type="GO" id="GO:0008270">
    <property type="term" value="F:zinc ion binding"/>
    <property type="evidence" value="ECO:0007669"/>
    <property type="project" value="InterPro"/>
</dbReference>
<evidence type="ECO:0000256" key="7">
    <source>
        <dbReference type="ARBA" id="ARBA00023242"/>
    </source>
</evidence>
<dbReference type="OrthoDB" id="9970124at2759"/>
<evidence type="ECO:0000313" key="10">
    <source>
        <dbReference type="EMBL" id="KAH7027251.1"/>
    </source>
</evidence>
<evidence type="ECO:0000256" key="5">
    <source>
        <dbReference type="ARBA" id="ARBA00023125"/>
    </source>
</evidence>
<proteinExistence type="predicted"/>
<keyword evidence="4" id="KW-0805">Transcription regulation</keyword>
<evidence type="ECO:0000256" key="6">
    <source>
        <dbReference type="ARBA" id="ARBA00023163"/>
    </source>
</evidence>
<dbReference type="SMART" id="SM00906">
    <property type="entry name" value="Fungal_trans"/>
    <property type="match status" value="1"/>
</dbReference>
<feature type="domain" description="Zn(2)-C6 fungal-type" evidence="9">
    <location>
        <begin position="33"/>
        <end position="62"/>
    </location>
</feature>
<protein>
    <submittedName>
        <fullName evidence="10">Fungal-specific transcription factor domain-containing protein</fullName>
    </submittedName>
</protein>
<feature type="compositionally biased region" description="Basic and acidic residues" evidence="8">
    <location>
        <begin position="1"/>
        <end position="10"/>
    </location>
</feature>
<dbReference type="GO" id="GO:0000981">
    <property type="term" value="F:DNA-binding transcription factor activity, RNA polymerase II-specific"/>
    <property type="evidence" value="ECO:0007669"/>
    <property type="project" value="InterPro"/>
</dbReference>
<dbReference type="Gene3D" id="4.10.240.10">
    <property type="entry name" value="Zn(2)-C6 fungal-type DNA-binding domain"/>
    <property type="match status" value="1"/>
</dbReference>